<reference evidence="1" key="1">
    <citation type="submission" date="2019-09" db="EMBL/GenBank/DDBJ databases">
        <authorList>
            <person name="Rodrigo-Torres L."/>
            <person name="Arahal R. D."/>
            <person name="Lucena T."/>
        </authorList>
    </citation>
    <scope>NUCLEOTIDE SEQUENCE</scope>
    <source>
        <strain evidence="1">ISS653</strain>
    </source>
</reference>
<evidence type="ECO:0000313" key="1">
    <source>
        <dbReference type="EMBL" id="VVV00466.1"/>
    </source>
</evidence>
<sequence>MKTPPKHTSVLFILLLGQLVLAQQLKFKSFTTKEGLSNNSVKDMVSDKYGRLWIATWDGLNVYDGNTIKVYKHEVQDSTSLSGNIISALIKDHHNTIWVLTDNKSIARYLGDDKFQQFHFQQQPQALALTNTGEIAVSIAQKWFSFNEGEFLAIDKERVVITNELEVLKSFLLQNYPQLIINDVLKDNAGNIWYATRRNGLYIIPNTPQNVHNEIIEHYTHDVYSPYSFTSNEIEKIYQDEFGNIWLAHKDGGISMAYTGSEQITTIIPHPVKFPHLPNETIRAITKDNKSNIWLGYYTKGIFYYSEATQCFLPFEIEEANEYPDWNRIRSMYTDSKGTLWVGTYNGLIKITGNDYQLINAEKTPNFPNNRNYAFAEDHSTLWIACWGGLGKLNLTSNAFERFEHQDKLNNYHIRHVIKHKDTLVLATEEQGVLFFTEKQGILKQLTLANGISGNSIYKLYFDKQTGNYWIATLGGVSVYHPQKGVIKNLTEEDGLPSHMVYGLLENNKKIWISTTKGIATVNKENYLVNKLPKDQGWQGEEFSEGAVYQDVKGMLFFGGISGLSYLQPDAYQYKMQKPKLHVTVDGKESFSKHISKSFQDNTFTVSITPVHFSGVTPKIEYRLKGLEDHWSAYQGQKIMYKNLAAGNYTLLTKMGSENGEVNELLQVEIKAPFYKTTVFYFIAIVLVFSIIAMLMIRKQIRSKQIQAQMEAKIKERTAVIETQKLALLEANQAMEERNQQLNAQKEEVLALHHQLKNSDFEVDKFKTFVLNSFKPKLSGLLTHVGELPPSSQKQLINEALIKLVNKISEWDYLDQVSELGEVISSQIHFKTLITKIYEQLQNQSIVCQLTLSFDILTESDLIAVDVLRIKLLFQYLSNELIKYVEANASLTISACLETQEIKLSVSSSSSLLKNQWENITQYSPYYKAAHTLMKDLGGKIVNNESAFQFTIHLPVVNVKEVAKRSGVVQLKHLENKEVKHQASILVFCEEEEMQPVNYLLQGMPEQLVFEHEVKALASAVQQINVKALVIYNARLSSEFVQVITQTGIKHLPSVYIAEQIDLHIEELVLDYGVNSVIYLPIHKNFLQKKISFLISQQPQKASNEVIDFLASATQSKSLINPHQKLVKQALEIIRQEISNPDFNVDKLISTLEISRTKCYRVFKEVLQQSPSDVIINLRLQKAKELLVQGSLNISEISFECGFKDPKYFSRMFKKHYGSSPKSYKMKQNK</sequence>
<organism evidence="1 2">
    <name type="scientific">Mesonia oceanica</name>
    <dbReference type="NCBI Taxonomy" id="2687242"/>
    <lineage>
        <taxon>Bacteria</taxon>
        <taxon>Pseudomonadati</taxon>
        <taxon>Bacteroidota</taxon>
        <taxon>Flavobacteriia</taxon>
        <taxon>Flavobacteriales</taxon>
        <taxon>Flavobacteriaceae</taxon>
        <taxon>Mesonia</taxon>
    </lineage>
</organism>
<protein>
    <submittedName>
        <fullName evidence="1">HTH-type transcriptional regulator CdhR</fullName>
    </submittedName>
</protein>
<proteinExistence type="predicted"/>
<dbReference type="EMBL" id="CABVMM010000006">
    <property type="protein sequence ID" value="VVV00466.1"/>
    <property type="molecule type" value="Genomic_DNA"/>
</dbReference>
<dbReference type="Proteomes" id="UP000356253">
    <property type="component" value="Unassembled WGS sequence"/>
</dbReference>
<evidence type="ECO:0000313" key="2">
    <source>
        <dbReference type="Proteomes" id="UP000356253"/>
    </source>
</evidence>
<gene>
    <name evidence="1" type="primary">cdhR</name>
    <name evidence="1" type="ORF">FVB9532_01737</name>
</gene>
<accession>A0AC61Y7J5</accession>
<comment type="caution">
    <text evidence="1">The sequence shown here is derived from an EMBL/GenBank/DDBJ whole genome shotgun (WGS) entry which is preliminary data.</text>
</comment>
<keyword evidence="2" id="KW-1185">Reference proteome</keyword>
<name>A0AC61Y7J5_9FLAO</name>